<accession>A0A834KIM9</accession>
<dbReference type="EMBL" id="JACSEA010000003">
    <property type="protein sequence ID" value="KAF7404746.1"/>
    <property type="molecule type" value="Genomic_DNA"/>
</dbReference>
<reference evidence="1" key="1">
    <citation type="journal article" date="2020" name="G3 (Bethesda)">
        <title>High-Quality Assemblies for Three Invasive Social Wasps from the &lt;i&gt;Vespula&lt;/i&gt; Genus.</title>
        <authorList>
            <person name="Harrop T.W.R."/>
            <person name="Guhlin J."/>
            <person name="McLaughlin G.M."/>
            <person name="Permina E."/>
            <person name="Stockwell P."/>
            <person name="Gilligan J."/>
            <person name="Le Lec M.F."/>
            <person name="Gruber M.A.M."/>
            <person name="Quinn O."/>
            <person name="Lovegrove M."/>
            <person name="Duncan E.J."/>
            <person name="Remnant E.J."/>
            <person name="Van Eeckhoven J."/>
            <person name="Graham B."/>
            <person name="Knapp R.A."/>
            <person name="Langford K.W."/>
            <person name="Kronenberg Z."/>
            <person name="Press M.O."/>
            <person name="Eacker S.M."/>
            <person name="Wilson-Rankin E.E."/>
            <person name="Purcell J."/>
            <person name="Lester P.J."/>
            <person name="Dearden P.K."/>
        </authorList>
    </citation>
    <scope>NUCLEOTIDE SEQUENCE</scope>
    <source>
        <strain evidence="1">Marl-1</strain>
    </source>
</reference>
<name>A0A834KIM9_VESVU</name>
<proteinExistence type="predicted"/>
<evidence type="ECO:0000313" key="1">
    <source>
        <dbReference type="EMBL" id="KAF7404746.1"/>
    </source>
</evidence>
<protein>
    <submittedName>
        <fullName evidence="1">Uncharacterized protein</fullName>
    </submittedName>
</protein>
<comment type="caution">
    <text evidence="1">The sequence shown here is derived from an EMBL/GenBank/DDBJ whole genome shotgun (WGS) entry which is preliminary data.</text>
</comment>
<dbReference type="Proteomes" id="UP000614350">
    <property type="component" value="Unassembled WGS sequence"/>
</dbReference>
<gene>
    <name evidence="1" type="ORF">HZH66_003652</name>
</gene>
<organism evidence="1 2">
    <name type="scientific">Vespula vulgaris</name>
    <name type="common">Yellow jacket</name>
    <name type="synonym">Wasp</name>
    <dbReference type="NCBI Taxonomy" id="7454"/>
    <lineage>
        <taxon>Eukaryota</taxon>
        <taxon>Metazoa</taxon>
        <taxon>Ecdysozoa</taxon>
        <taxon>Arthropoda</taxon>
        <taxon>Hexapoda</taxon>
        <taxon>Insecta</taxon>
        <taxon>Pterygota</taxon>
        <taxon>Neoptera</taxon>
        <taxon>Endopterygota</taxon>
        <taxon>Hymenoptera</taxon>
        <taxon>Apocrita</taxon>
        <taxon>Aculeata</taxon>
        <taxon>Vespoidea</taxon>
        <taxon>Vespidae</taxon>
        <taxon>Vespinae</taxon>
        <taxon>Vespula</taxon>
    </lineage>
</organism>
<sequence>MEKILIKIREEKYELNTAILADPSHTCIPNKSYIVLGGVRVFSSVSCGRRNSEQTNYDMINSIMERIVKKDFPELAIEWGAVGDAGLIADMQN</sequence>
<evidence type="ECO:0000313" key="2">
    <source>
        <dbReference type="Proteomes" id="UP000614350"/>
    </source>
</evidence>
<dbReference type="AlphaFoldDB" id="A0A834KIM9"/>
<keyword evidence="2" id="KW-1185">Reference proteome</keyword>